<dbReference type="eggNOG" id="COG0789">
    <property type="taxonomic scope" value="Bacteria"/>
</dbReference>
<feature type="domain" description="HTH merR-type" evidence="3">
    <location>
        <begin position="13"/>
        <end position="82"/>
    </location>
</feature>
<evidence type="ECO:0000313" key="5">
    <source>
        <dbReference type="Proteomes" id="UP000014809"/>
    </source>
</evidence>
<gene>
    <name evidence="4" type="ORF">A606_01370</name>
</gene>
<dbReference type="Proteomes" id="UP000014809">
    <property type="component" value="Chromosome"/>
</dbReference>
<dbReference type="OrthoDB" id="5345718at2"/>
<name>S4XBU6_9CORY</name>
<dbReference type="AlphaFoldDB" id="S4XBU6"/>
<keyword evidence="1 4" id="KW-0238">DNA-binding</keyword>
<dbReference type="HOGENOM" id="CLU_060077_7_1_11"/>
<dbReference type="InterPro" id="IPR009061">
    <property type="entry name" value="DNA-bd_dom_put_sf"/>
</dbReference>
<dbReference type="PATRIC" id="fig|1200352.3.peg.274"/>
<dbReference type="RefSeq" id="WP_020440294.1">
    <property type="nucleotide sequence ID" value="NC_021663.1"/>
</dbReference>
<evidence type="ECO:0000313" key="4">
    <source>
        <dbReference type="EMBL" id="AGP29929.1"/>
    </source>
</evidence>
<keyword evidence="2" id="KW-0175">Coiled coil</keyword>
<accession>S4XBU6</accession>
<dbReference type="SMART" id="SM00422">
    <property type="entry name" value="HTH_MERR"/>
    <property type="match status" value="1"/>
</dbReference>
<dbReference type="KEGG" id="cter:A606_01370"/>
<evidence type="ECO:0000256" key="2">
    <source>
        <dbReference type="SAM" id="Coils"/>
    </source>
</evidence>
<evidence type="ECO:0000256" key="1">
    <source>
        <dbReference type="ARBA" id="ARBA00023125"/>
    </source>
</evidence>
<dbReference type="NCBIfam" id="NF047375">
    <property type="entry name" value="HeatShock_HspR"/>
    <property type="match status" value="1"/>
</dbReference>
<dbReference type="PANTHER" id="PTHR30204">
    <property type="entry name" value="REDOX-CYCLING DRUG-SENSING TRANSCRIPTIONAL ACTIVATOR SOXR"/>
    <property type="match status" value="1"/>
</dbReference>
<dbReference type="InterPro" id="IPR047057">
    <property type="entry name" value="MerR_fam"/>
</dbReference>
<sequence>MAEKKGGRDDREVFVISVAAEITGMHAQTLRTYDRMGLVTPERTNGGGRRYSQDDIRQLLEIQRLSHDEGVNLAGIRAIIDLQRRVADLEQENAALRRRVGDAERAAEKGGRRGGEIVHVPRSTAVVLWEQRRRRRGDDSAPAD</sequence>
<keyword evidence="5" id="KW-1185">Reference proteome</keyword>
<proteinExistence type="predicted"/>
<dbReference type="SUPFAM" id="SSF46955">
    <property type="entry name" value="Putative DNA-binding domain"/>
    <property type="match status" value="1"/>
</dbReference>
<dbReference type="GO" id="GO:0003700">
    <property type="term" value="F:DNA-binding transcription factor activity"/>
    <property type="evidence" value="ECO:0007669"/>
    <property type="project" value="InterPro"/>
</dbReference>
<dbReference type="EMBL" id="CP003696">
    <property type="protein sequence ID" value="AGP29929.1"/>
    <property type="molecule type" value="Genomic_DNA"/>
</dbReference>
<dbReference type="CDD" id="cd04766">
    <property type="entry name" value="HTH_HspR"/>
    <property type="match status" value="1"/>
</dbReference>
<evidence type="ECO:0000259" key="3">
    <source>
        <dbReference type="PROSITE" id="PS50937"/>
    </source>
</evidence>
<dbReference type="InterPro" id="IPR000551">
    <property type="entry name" value="MerR-type_HTH_dom"/>
</dbReference>
<dbReference type="GO" id="GO:0003677">
    <property type="term" value="F:DNA binding"/>
    <property type="evidence" value="ECO:0007669"/>
    <property type="project" value="UniProtKB-KW"/>
</dbReference>
<dbReference type="Pfam" id="PF13411">
    <property type="entry name" value="MerR_1"/>
    <property type="match status" value="1"/>
</dbReference>
<protein>
    <submittedName>
        <fullName evidence="4">MerR DNA-binding transcription regulator</fullName>
    </submittedName>
</protein>
<dbReference type="STRING" id="1200352.A606_01370"/>
<feature type="coiled-coil region" evidence="2">
    <location>
        <begin position="79"/>
        <end position="106"/>
    </location>
</feature>
<dbReference type="Gene3D" id="1.10.1660.10">
    <property type="match status" value="1"/>
</dbReference>
<reference evidence="4 5" key="1">
    <citation type="submission" date="2012-06" db="EMBL/GenBank/DDBJ databases">
        <title>Complete genome sequence of Corynebacterium terpenotabidum Y-11 (=DSM 44721).</title>
        <authorList>
            <person name="Ruckert C."/>
            <person name="Albersmeier A."/>
            <person name="Al-Dilaimi A."/>
            <person name="Szczepanowski R."/>
            <person name="Kalinowski J."/>
        </authorList>
    </citation>
    <scope>NUCLEOTIDE SEQUENCE [LARGE SCALE GENOMIC DNA]</scope>
    <source>
        <strain evidence="4 5">Y-11</strain>
    </source>
</reference>
<dbReference type="PROSITE" id="PS50937">
    <property type="entry name" value="HTH_MERR_2"/>
    <property type="match status" value="1"/>
</dbReference>
<organism evidence="4 5">
    <name type="scientific">Corynebacterium terpenotabidum Y-11</name>
    <dbReference type="NCBI Taxonomy" id="1200352"/>
    <lineage>
        <taxon>Bacteria</taxon>
        <taxon>Bacillati</taxon>
        <taxon>Actinomycetota</taxon>
        <taxon>Actinomycetes</taxon>
        <taxon>Mycobacteriales</taxon>
        <taxon>Corynebacteriaceae</taxon>
        <taxon>Corynebacterium</taxon>
    </lineage>
</organism>
<dbReference type="PANTHER" id="PTHR30204:SF58">
    <property type="entry name" value="HTH-TYPE TRANSCRIPTIONAL REGULATOR YFMP"/>
    <property type="match status" value="1"/>
</dbReference>